<reference evidence="1 2" key="1">
    <citation type="submission" date="2014-11" db="EMBL/GenBank/DDBJ databases">
        <title>Complete genome sequence of vB_YenM_TG1, a broad host range bacteriophage which infects Yersinia enterocolitica.</title>
        <authorList>
            <person name="Leon-Velarde C.G."/>
            <person name="Kropinski A.M."/>
            <person name="Chen S."/>
            <person name="Griffiths M.W."/>
            <person name="Odumeru J.A."/>
        </authorList>
    </citation>
    <scope>NUCLEOTIDE SEQUENCE [LARGE SCALE GENOMIC DNA]</scope>
</reference>
<gene>
    <name evidence="1" type="ORF">YenMTG1_005</name>
</gene>
<evidence type="ECO:0000313" key="2">
    <source>
        <dbReference type="Proteomes" id="UP000031805"/>
    </source>
</evidence>
<dbReference type="RefSeq" id="YP_009200266.1">
    <property type="nucleotide sequence ID" value="NC_028820.1"/>
</dbReference>
<dbReference type="KEGG" id="vg:26627329"/>
<keyword evidence="2" id="KW-1185">Reference proteome</keyword>
<proteinExistence type="predicted"/>
<dbReference type="GeneID" id="26627329"/>
<accession>A0A0B5A2B8</accession>
<name>A0A0B5A2B8_9CAUD</name>
<dbReference type="Proteomes" id="UP000031805">
    <property type="component" value="Segment"/>
</dbReference>
<dbReference type="EMBL" id="KP202158">
    <property type="protein sequence ID" value="AJD81815.1"/>
    <property type="molecule type" value="Genomic_DNA"/>
</dbReference>
<protein>
    <submittedName>
        <fullName evidence="1">Uncharacterized protein</fullName>
    </submittedName>
</protein>
<organism evidence="1 2">
    <name type="scientific">Yersinia phage vB_YenM_TG1</name>
    <dbReference type="NCBI Taxonomy" id="1589265"/>
    <lineage>
        <taxon>Viruses</taxon>
        <taxon>Duplodnaviria</taxon>
        <taxon>Heunggongvirae</taxon>
        <taxon>Uroviricota</taxon>
        <taxon>Caudoviricetes</taxon>
        <taxon>Pantevenvirales</taxon>
        <taxon>Straboviridae</taxon>
        <taxon>Tevenvirinae</taxon>
        <taxon>Tegunavirus</taxon>
        <taxon>Tegunavirus yenmtg1</taxon>
    </lineage>
</organism>
<sequence>MYKNRLDKNTYETLKIKGYKWLATSSCKCGCTYAYKEKPTIHYSQYKIGYFMPQRGELPLLIISMPLESSSWEDSLEEIV</sequence>
<evidence type="ECO:0000313" key="1">
    <source>
        <dbReference type="EMBL" id="AJD81815.1"/>
    </source>
</evidence>